<feature type="region of interest" description="Disordered" evidence="1">
    <location>
        <begin position="120"/>
        <end position="150"/>
    </location>
</feature>
<accession>A0A9W7G100</accession>
<feature type="compositionally biased region" description="Basic and acidic residues" evidence="1">
    <location>
        <begin position="61"/>
        <end position="80"/>
    </location>
</feature>
<evidence type="ECO:0000313" key="3">
    <source>
        <dbReference type="Proteomes" id="UP001165065"/>
    </source>
</evidence>
<feature type="region of interest" description="Disordered" evidence="1">
    <location>
        <begin position="1"/>
        <end position="96"/>
    </location>
</feature>
<keyword evidence="3" id="KW-1185">Reference proteome</keyword>
<comment type="caution">
    <text evidence="2">The sequence shown here is derived from an EMBL/GenBank/DDBJ whole genome shotgun (WGS) entry which is preliminary data.</text>
</comment>
<name>A0A9W7G100_9STRA</name>
<feature type="compositionally biased region" description="Pro residues" evidence="1">
    <location>
        <begin position="9"/>
        <end position="19"/>
    </location>
</feature>
<gene>
    <name evidence="2" type="ORF">TrCOL_g8755</name>
</gene>
<dbReference type="EMBL" id="BRYA01000637">
    <property type="protein sequence ID" value="GMI26928.1"/>
    <property type="molecule type" value="Genomic_DNA"/>
</dbReference>
<feature type="compositionally biased region" description="Basic and acidic residues" evidence="1">
    <location>
        <begin position="120"/>
        <end position="129"/>
    </location>
</feature>
<proteinExistence type="predicted"/>
<reference evidence="3" key="1">
    <citation type="journal article" date="2023" name="Commun. Biol.">
        <title>Genome analysis of Parmales, the sister group of diatoms, reveals the evolutionary specialization of diatoms from phago-mixotrophs to photoautotrophs.</title>
        <authorList>
            <person name="Ban H."/>
            <person name="Sato S."/>
            <person name="Yoshikawa S."/>
            <person name="Yamada K."/>
            <person name="Nakamura Y."/>
            <person name="Ichinomiya M."/>
            <person name="Sato N."/>
            <person name="Blanc-Mathieu R."/>
            <person name="Endo H."/>
            <person name="Kuwata A."/>
            <person name="Ogata H."/>
        </authorList>
    </citation>
    <scope>NUCLEOTIDE SEQUENCE [LARGE SCALE GENOMIC DNA]</scope>
</reference>
<evidence type="ECO:0000313" key="2">
    <source>
        <dbReference type="EMBL" id="GMI26928.1"/>
    </source>
</evidence>
<sequence length="150" mass="17333">MPTEENEPLRPPLQQPPASTPRKMKFLQVMADHTGDKLRKRASQNRAQTSVPLRDWSTKTPKRDKSANQNEKEEPPESAEKKKKKKTSRYKPFPRKSLWSWSMDKRDLVNDVTTLEDNVMIKKPKDSSRKSGGRTGSIMNSVRKSLRTSR</sequence>
<organism evidence="2 3">
    <name type="scientific">Triparma columacea</name>
    <dbReference type="NCBI Taxonomy" id="722753"/>
    <lineage>
        <taxon>Eukaryota</taxon>
        <taxon>Sar</taxon>
        <taxon>Stramenopiles</taxon>
        <taxon>Ochrophyta</taxon>
        <taxon>Bolidophyceae</taxon>
        <taxon>Parmales</taxon>
        <taxon>Triparmaceae</taxon>
        <taxon>Triparma</taxon>
    </lineage>
</organism>
<dbReference type="AlphaFoldDB" id="A0A9W7G100"/>
<dbReference type="Proteomes" id="UP001165065">
    <property type="component" value="Unassembled WGS sequence"/>
</dbReference>
<feature type="compositionally biased region" description="Basic residues" evidence="1">
    <location>
        <begin position="81"/>
        <end position="94"/>
    </location>
</feature>
<evidence type="ECO:0000256" key="1">
    <source>
        <dbReference type="SAM" id="MobiDB-lite"/>
    </source>
</evidence>
<protein>
    <submittedName>
        <fullName evidence="2">Uncharacterized protein</fullName>
    </submittedName>
</protein>